<dbReference type="PRINTS" id="PR00035">
    <property type="entry name" value="HTHGNTR"/>
</dbReference>
<sequence length="261" mass="29508">MSVKRAGQMPVWQQIAEDLRQAISDGTMPPGAQLPTEAELTARFQVARNTARQALASLVSEGLIVAARPRGYFVRDRKPINYRPQQEFMPQPRYIETDRFIAQHSAEGREARQTIEISIVDPPEIVKERLHLQDGELTVVRKRVRYLDGEPFNTNDSYFPLSLAQGTDIMRPDDIARGANRVLSERGYCQIHALDEFYIRMPTPEEARRLALMPGTPVAYHVVTGYTSDGTAVRVVLNVLPGDRHVIAFERTRPAEELVES</sequence>
<keyword evidence="2" id="KW-0238">DNA-binding</keyword>
<dbReference type="InterPro" id="IPR036390">
    <property type="entry name" value="WH_DNA-bd_sf"/>
</dbReference>
<evidence type="ECO:0000259" key="4">
    <source>
        <dbReference type="PROSITE" id="PS50949"/>
    </source>
</evidence>
<dbReference type="SUPFAM" id="SSF46785">
    <property type="entry name" value="Winged helix' DNA-binding domain"/>
    <property type="match status" value="1"/>
</dbReference>
<name>A0A1C4WWN0_9ACTN</name>
<dbReference type="GO" id="GO:0003677">
    <property type="term" value="F:DNA binding"/>
    <property type="evidence" value="ECO:0007669"/>
    <property type="project" value="UniProtKB-KW"/>
</dbReference>
<proteinExistence type="predicted"/>
<dbReference type="InterPro" id="IPR000524">
    <property type="entry name" value="Tscrpt_reg_HTH_GntR"/>
</dbReference>
<dbReference type="Pfam" id="PF07702">
    <property type="entry name" value="UTRA"/>
    <property type="match status" value="1"/>
</dbReference>
<dbReference type="PROSITE" id="PS50949">
    <property type="entry name" value="HTH_GNTR"/>
    <property type="match status" value="1"/>
</dbReference>
<dbReference type="GO" id="GO:0045892">
    <property type="term" value="P:negative regulation of DNA-templated transcription"/>
    <property type="evidence" value="ECO:0007669"/>
    <property type="project" value="TreeGrafter"/>
</dbReference>
<dbReference type="Pfam" id="PF00392">
    <property type="entry name" value="GntR"/>
    <property type="match status" value="1"/>
</dbReference>
<dbReference type="EMBL" id="FMCW01000019">
    <property type="protein sequence ID" value="SCF00667.1"/>
    <property type="molecule type" value="Genomic_DNA"/>
</dbReference>
<evidence type="ECO:0000256" key="1">
    <source>
        <dbReference type="ARBA" id="ARBA00023015"/>
    </source>
</evidence>
<protein>
    <submittedName>
        <fullName evidence="5">GntR family transcriptional regulator</fullName>
    </submittedName>
</protein>
<dbReference type="PANTHER" id="PTHR44846">
    <property type="entry name" value="MANNOSYL-D-GLYCERATE TRANSPORT/METABOLISM SYSTEM REPRESSOR MNGR-RELATED"/>
    <property type="match status" value="1"/>
</dbReference>
<reference evidence="5 6" key="1">
    <citation type="submission" date="2016-06" db="EMBL/GenBank/DDBJ databases">
        <authorList>
            <person name="Kjaerup R.B."/>
            <person name="Dalgaard T.S."/>
            <person name="Juul-Madsen H.R."/>
        </authorList>
    </citation>
    <scope>NUCLEOTIDE SEQUENCE [LARGE SCALE GENOMIC DNA]</scope>
    <source>
        <strain evidence="5 6">DSM 45626</strain>
    </source>
</reference>
<feature type="domain" description="HTH gntR-type" evidence="4">
    <location>
        <begin position="9"/>
        <end position="77"/>
    </location>
</feature>
<dbReference type="SUPFAM" id="SSF64288">
    <property type="entry name" value="Chorismate lyase-like"/>
    <property type="match status" value="1"/>
</dbReference>
<evidence type="ECO:0000256" key="3">
    <source>
        <dbReference type="ARBA" id="ARBA00023163"/>
    </source>
</evidence>
<keyword evidence="1" id="KW-0805">Transcription regulation</keyword>
<dbReference type="InterPro" id="IPR036388">
    <property type="entry name" value="WH-like_DNA-bd_sf"/>
</dbReference>
<dbReference type="CDD" id="cd07377">
    <property type="entry name" value="WHTH_GntR"/>
    <property type="match status" value="1"/>
</dbReference>
<dbReference type="SMART" id="SM00866">
    <property type="entry name" value="UTRA"/>
    <property type="match status" value="1"/>
</dbReference>
<evidence type="ECO:0000313" key="6">
    <source>
        <dbReference type="Proteomes" id="UP000199375"/>
    </source>
</evidence>
<dbReference type="GO" id="GO:0003700">
    <property type="term" value="F:DNA-binding transcription factor activity"/>
    <property type="evidence" value="ECO:0007669"/>
    <property type="project" value="InterPro"/>
</dbReference>
<dbReference type="Gene3D" id="3.40.1410.10">
    <property type="entry name" value="Chorismate lyase-like"/>
    <property type="match status" value="1"/>
</dbReference>
<dbReference type="Proteomes" id="UP000199375">
    <property type="component" value="Unassembled WGS sequence"/>
</dbReference>
<dbReference type="RefSeq" id="WP_256092032.1">
    <property type="nucleotide sequence ID" value="NZ_FMCW01000019.1"/>
</dbReference>
<dbReference type="AlphaFoldDB" id="A0A1C4WWN0"/>
<accession>A0A1C4WWN0</accession>
<keyword evidence="3" id="KW-0804">Transcription</keyword>
<dbReference type="InterPro" id="IPR050679">
    <property type="entry name" value="Bact_HTH_transcr_reg"/>
</dbReference>
<dbReference type="InterPro" id="IPR028978">
    <property type="entry name" value="Chorismate_lyase_/UTRA_dom_sf"/>
</dbReference>
<organism evidence="5 6">
    <name type="scientific">Micromonospora haikouensis</name>
    <dbReference type="NCBI Taxonomy" id="686309"/>
    <lineage>
        <taxon>Bacteria</taxon>
        <taxon>Bacillati</taxon>
        <taxon>Actinomycetota</taxon>
        <taxon>Actinomycetes</taxon>
        <taxon>Micromonosporales</taxon>
        <taxon>Micromonosporaceae</taxon>
        <taxon>Micromonospora</taxon>
    </lineage>
</organism>
<dbReference type="InterPro" id="IPR011663">
    <property type="entry name" value="UTRA"/>
</dbReference>
<evidence type="ECO:0000313" key="5">
    <source>
        <dbReference type="EMBL" id="SCF00667.1"/>
    </source>
</evidence>
<evidence type="ECO:0000256" key="2">
    <source>
        <dbReference type="ARBA" id="ARBA00023125"/>
    </source>
</evidence>
<gene>
    <name evidence="5" type="ORF">GA0070558_11954</name>
</gene>
<dbReference type="PANTHER" id="PTHR44846:SF17">
    <property type="entry name" value="GNTR-FAMILY TRANSCRIPTIONAL REGULATOR"/>
    <property type="match status" value="1"/>
</dbReference>
<dbReference type="Gene3D" id="1.10.10.10">
    <property type="entry name" value="Winged helix-like DNA-binding domain superfamily/Winged helix DNA-binding domain"/>
    <property type="match status" value="1"/>
</dbReference>
<dbReference type="SMART" id="SM00345">
    <property type="entry name" value="HTH_GNTR"/>
    <property type="match status" value="1"/>
</dbReference>